<gene>
    <name evidence="1" type="ORF">TL16_g04886</name>
</gene>
<evidence type="ECO:0000313" key="2">
    <source>
        <dbReference type="Proteomes" id="UP001162640"/>
    </source>
</evidence>
<proteinExistence type="predicted"/>
<dbReference type="AlphaFoldDB" id="A0A9W7E7T8"/>
<name>A0A9W7E7T8_9STRA</name>
<accession>A0A9W7E7T8</accession>
<organism evidence="1 2">
    <name type="scientific">Triparma laevis f. inornata</name>
    <dbReference type="NCBI Taxonomy" id="1714386"/>
    <lineage>
        <taxon>Eukaryota</taxon>
        <taxon>Sar</taxon>
        <taxon>Stramenopiles</taxon>
        <taxon>Ochrophyta</taxon>
        <taxon>Bolidophyceae</taxon>
        <taxon>Parmales</taxon>
        <taxon>Triparmaceae</taxon>
        <taxon>Triparma</taxon>
    </lineage>
</organism>
<dbReference type="EMBL" id="BLQM01000138">
    <property type="protein sequence ID" value="GMH68255.1"/>
    <property type="molecule type" value="Genomic_DNA"/>
</dbReference>
<evidence type="ECO:0000313" key="1">
    <source>
        <dbReference type="EMBL" id="GMH68255.1"/>
    </source>
</evidence>
<protein>
    <submittedName>
        <fullName evidence="1">Uncharacterized protein</fullName>
    </submittedName>
</protein>
<comment type="caution">
    <text evidence="1">The sequence shown here is derived from an EMBL/GenBank/DDBJ whole genome shotgun (WGS) entry which is preliminary data.</text>
</comment>
<reference evidence="2" key="1">
    <citation type="journal article" date="2023" name="Commun. Biol.">
        <title>Genome analysis of Parmales, the sister group of diatoms, reveals the evolutionary specialization of diatoms from phago-mixotrophs to photoautotrophs.</title>
        <authorList>
            <person name="Ban H."/>
            <person name="Sato S."/>
            <person name="Yoshikawa S."/>
            <person name="Yamada K."/>
            <person name="Nakamura Y."/>
            <person name="Ichinomiya M."/>
            <person name="Sato N."/>
            <person name="Blanc-Mathieu R."/>
            <person name="Endo H."/>
            <person name="Kuwata A."/>
            <person name="Ogata H."/>
        </authorList>
    </citation>
    <scope>NUCLEOTIDE SEQUENCE [LARGE SCALE GENOMIC DNA]</scope>
</reference>
<dbReference type="Proteomes" id="UP001162640">
    <property type="component" value="Unassembled WGS sequence"/>
</dbReference>
<sequence length="241" mass="27020">MKYLLQQYLKVGKTVDETDLMFVNNYLTGFFSFAESFLKKNENLVAMKVDTGEHMHTPQEDTANGNSATLSIFNDTKTNDALSIKALGSSKDISSIGKLLSKRSTISQMRSMKIVPMQANAFTKDYNADVYLENEKVLQMSDVIQKYTDEEDAMIDADKGLIRGMEMEGAAIPFKEFKTTFSTSKFLNGFYNSKMGGIYINSEFVIRGDHSRVAAARFTNYFINCINPAFGFRGFERGSSG</sequence>